<dbReference type="EMBL" id="CP036282">
    <property type="protein sequence ID" value="QDL55778.1"/>
    <property type="molecule type" value="Genomic_DNA"/>
</dbReference>
<evidence type="ECO:0000313" key="2">
    <source>
        <dbReference type="Proteomes" id="UP000317365"/>
    </source>
</evidence>
<sequence>MAWYIDSNRVKKSAKPDLSHWTVTHSPGSVVPDSGIYVCLICGKEVTCNKSDSFPPQNHHQHYESKPPIRWKLLVKAVTD</sequence>
<reference evidence="2" key="1">
    <citation type="submission" date="2019-02" db="EMBL/GenBank/DDBJ databases">
        <title>Complete genome sequence of Rhodoferax sp. Gr-4.</title>
        <authorList>
            <person name="Jin L."/>
        </authorList>
    </citation>
    <scope>NUCLEOTIDE SEQUENCE [LARGE SCALE GENOMIC DNA]</scope>
    <source>
        <strain evidence="2">Gr-4</strain>
    </source>
</reference>
<organism evidence="1 2">
    <name type="scientific">Rhodoferax aquaticus</name>
    <dbReference type="NCBI Taxonomy" id="2527691"/>
    <lineage>
        <taxon>Bacteria</taxon>
        <taxon>Pseudomonadati</taxon>
        <taxon>Pseudomonadota</taxon>
        <taxon>Betaproteobacteria</taxon>
        <taxon>Burkholderiales</taxon>
        <taxon>Comamonadaceae</taxon>
        <taxon>Rhodoferax</taxon>
    </lineage>
</organism>
<reference evidence="2" key="2">
    <citation type="journal article" date="2020" name="Int. J. Syst. Evol. Microbiol.">
        <title>Genomic insights into a novel species Rhodoferax aquaticus sp. nov., isolated from freshwater.</title>
        <authorList>
            <person name="Li T."/>
            <person name="Zhuo Y."/>
            <person name="Jin C.Z."/>
            <person name="Wu X."/>
            <person name="Ko S.R."/>
            <person name="Jin F.J."/>
            <person name="Ahn C.Y."/>
            <person name="Oh H.M."/>
            <person name="Lee H.G."/>
            <person name="Jin L."/>
        </authorList>
    </citation>
    <scope>NUCLEOTIDE SEQUENCE [LARGE SCALE GENOMIC DNA]</scope>
    <source>
        <strain evidence="2">Gr-4</strain>
    </source>
</reference>
<dbReference type="AlphaFoldDB" id="A0A515ET20"/>
<dbReference type="KEGG" id="rhg:EXZ61_17245"/>
<proteinExistence type="predicted"/>
<accession>A0A515ET20</accession>
<protein>
    <submittedName>
        <fullName evidence="1">Protein L</fullName>
    </submittedName>
</protein>
<evidence type="ECO:0000313" key="1">
    <source>
        <dbReference type="EMBL" id="QDL55778.1"/>
    </source>
</evidence>
<gene>
    <name evidence="1" type="ORF">EXZ61_17245</name>
</gene>
<dbReference type="Proteomes" id="UP000317365">
    <property type="component" value="Chromosome"/>
</dbReference>
<name>A0A515ET20_9BURK</name>
<keyword evidence="2" id="KW-1185">Reference proteome</keyword>